<dbReference type="Proteomes" id="UP000070255">
    <property type="component" value="Unassembled WGS sequence"/>
</dbReference>
<gene>
    <name evidence="2" type="ORF">WS72_17270</name>
</gene>
<evidence type="ECO:0000313" key="2">
    <source>
        <dbReference type="EMBL" id="KWZ44425.1"/>
    </source>
</evidence>
<sequence length="141" mass="15276">MTAITYDMKREADVARDRLVDDLLQRNAMPDGETADAIHHRLDHERMHANYYGFFPANGAHIAGGVLAFAPVPAAYREGTTLDHALKTGGDQVAPVVRATAEVRERRHAPARARLRRSTARAPSTRCRSGSAAASCRAASA</sequence>
<name>A0ABR5TIL1_9BURK</name>
<keyword evidence="3" id="KW-1185">Reference proteome</keyword>
<dbReference type="EMBL" id="LNJQ01000001">
    <property type="protein sequence ID" value="KWZ44425.1"/>
    <property type="molecule type" value="Genomic_DNA"/>
</dbReference>
<comment type="caution">
    <text evidence="2">The sequence shown here is derived from an EMBL/GenBank/DDBJ whole genome shotgun (WGS) entry which is preliminary data.</text>
</comment>
<feature type="compositionally biased region" description="Low complexity" evidence="1">
    <location>
        <begin position="120"/>
        <end position="141"/>
    </location>
</feature>
<accession>A0ABR5TIL1</accession>
<reference evidence="2 3" key="1">
    <citation type="submission" date="2015-11" db="EMBL/GenBank/DDBJ databases">
        <authorList>
            <person name="Sahl J."/>
            <person name="Wagner D."/>
            <person name="Keim P."/>
        </authorList>
    </citation>
    <scope>NUCLEOTIDE SEQUENCE [LARGE SCALE GENOMIC DNA]</scope>
    <source>
        <strain evidence="2 3">BDU18</strain>
    </source>
</reference>
<evidence type="ECO:0000313" key="3">
    <source>
        <dbReference type="Proteomes" id="UP000070255"/>
    </source>
</evidence>
<protein>
    <submittedName>
        <fullName evidence="2">Uncharacterized protein</fullName>
    </submittedName>
</protein>
<evidence type="ECO:0000256" key="1">
    <source>
        <dbReference type="SAM" id="MobiDB-lite"/>
    </source>
</evidence>
<proteinExistence type="predicted"/>
<feature type="region of interest" description="Disordered" evidence="1">
    <location>
        <begin position="115"/>
        <end position="141"/>
    </location>
</feature>
<organism evidence="2 3">
    <name type="scientific">Burkholderia savannae</name>
    <dbReference type="NCBI Taxonomy" id="1637837"/>
    <lineage>
        <taxon>Bacteria</taxon>
        <taxon>Pseudomonadati</taxon>
        <taxon>Pseudomonadota</taxon>
        <taxon>Betaproteobacteria</taxon>
        <taxon>Burkholderiales</taxon>
        <taxon>Burkholderiaceae</taxon>
        <taxon>Burkholderia</taxon>
        <taxon>pseudomallei group</taxon>
    </lineage>
</organism>